<sequence length="371" mass="42216">MSSGSFSEGSSSLLLSSRRVENTVFLFMTHSPSNRIAHTFFCCDIPTNLPNDEVDFKDDLEAERLKPILEFPSSEFPNFMTCTQLGSCFYFLGGQLLQMGTNVEQIYPSNVYMFNATTITNTTSTHPTPLECGMRSGKPRACTFVADGKLYVLGAFQNICGLDENYKSIQLFEVYNPETGKWRNLKDPPVEKPLHWRIPSFERVSESGDSPYYPYTRKVALIGRPADSRCTIVLEFNLDTEECTPMRQMILYLPLGLIMGDTVYHLGVRGIKYCQPKKTKILPNHPWMMGEELFTLPGDPCFCGLQNAFCHLGDKHFCYVSTELVGRRCYGGTHLFIRMGVIRVVQEQDSSRSELLYSAKFDYEVEFCLFQ</sequence>
<reference evidence="1" key="1">
    <citation type="journal article" date="2017" name="Nature">
        <title>The genome of Chenopodium quinoa.</title>
        <authorList>
            <person name="Jarvis D.E."/>
            <person name="Ho Y.S."/>
            <person name="Lightfoot D.J."/>
            <person name="Schmoeckel S.M."/>
            <person name="Li B."/>
            <person name="Borm T.J.A."/>
            <person name="Ohyanagi H."/>
            <person name="Mineta K."/>
            <person name="Michell C.T."/>
            <person name="Saber N."/>
            <person name="Kharbatia N.M."/>
            <person name="Rupper R.R."/>
            <person name="Sharp A.R."/>
            <person name="Dally N."/>
            <person name="Boughton B.A."/>
            <person name="Woo Y.H."/>
            <person name="Gao G."/>
            <person name="Schijlen E.G.W.M."/>
            <person name="Guo X."/>
            <person name="Momin A.A."/>
            <person name="Negrao S."/>
            <person name="Al-Babili S."/>
            <person name="Gehring C."/>
            <person name="Roessner U."/>
            <person name="Jung C."/>
            <person name="Murphy K."/>
            <person name="Arold S.T."/>
            <person name="Gojobori T."/>
            <person name="van der Linden C.G."/>
            <person name="van Loo E.N."/>
            <person name="Jellen E.N."/>
            <person name="Maughan P.J."/>
            <person name="Tester M."/>
        </authorList>
    </citation>
    <scope>NUCLEOTIDE SEQUENCE [LARGE SCALE GENOMIC DNA]</scope>
    <source>
        <strain evidence="1">cv. PI 614886</strain>
    </source>
</reference>
<dbReference type="SUPFAM" id="SSF117281">
    <property type="entry name" value="Kelch motif"/>
    <property type="match status" value="1"/>
</dbReference>
<evidence type="ECO:0000313" key="2">
    <source>
        <dbReference type="Proteomes" id="UP000596660"/>
    </source>
</evidence>
<accession>A0A803LPL2</accession>
<organism evidence="1 2">
    <name type="scientific">Chenopodium quinoa</name>
    <name type="common">Quinoa</name>
    <dbReference type="NCBI Taxonomy" id="63459"/>
    <lineage>
        <taxon>Eukaryota</taxon>
        <taxon>Viridiplantae</taxon>
        <taxon>Streptophyta</taxon>
        <taxon>Embryophyta</taxon>
        <taxon>Tracheophyta</taxon>
        <taxon>Spermatophyta</taxon>
        <taxon>Magnoliopsida</taxon>
        <taxon>eudicotyledons</taxon>
        <taxon>Gunneridae</taxon>
        <taxon>Pentapetalae</taxon>
        <taxon>Caryophyllales</taxon>
        <taxon>Chenopodiaceae</taxon>
        <taxon>Chenopodioideae</taxon>
        <taxon>Atripliceae</taxon>
        <taxon>Chenopodium</taxon>
    </lineage>
</organism>
<dbReference type="Gramene" id="AUR62016891-RA">
    <property type="protein sequence ID" value="AUR62016891-RA:cds"/>
    <property type="gene ID" value="AUR62016891"/>
</dbReference>
<proteinExistence type="predicted"/>
<reference evidence="1" key="2">
    <citation type="submission" date="2021-03" db="UniProtKB">
        <authorList>
            <consortium name="EnsemblPlants"/>
        </authorList>
    </citation>
    <scope>IDENTIFICATION</scope>
</reference>
<dbReference type="RefSeq" id="XP_021738782.1">
    <property type="nucleotide sequence ID" value="XM_021883090.1"/>
</dbReference>
<protein>
    <submittedName>
        <fullName evidence="1">Uncharacterized protein</fullName>
    </submittedName>
</protein>
<dbReference type="KEGG" id="cqi:110705230"/>
<dbReference type="Proteomes" id="UP000596660">
    <property type="component" value="Unplaced"/>
</dbReference>
<dbReference type="InterPro" id="IPR015915">
    <property type="entry name" value="Kelch-typ_b-propeller"/>
</dbReference>
<name>A0A803LPL2_CHEQI</name>
<keyword evidence="2" id="KW-1185">Reference proteome</keyword>
<dbReference type="Gene3D" id="2.120.10.80">
    <property type="entry name" value="Kelch-type beta propeller"/>
    <property type="match status" value="1"/>
</dbReference>
<evidence type="ECO:0000313" key="1">
    <source>
        <dbReference type="EnsemblPlants" id="AUR62016891-RA:cds"/>
    </source>
</evidence>
<dbReference type="RefSeq" id="XP_021738780.1">
    <property type="nucleotide sequence ID" value="XM_021883088.1"/>
</dbReference>
<dbReference type="OrthoDB" id="1749486at2759"/>
<dbReference type="AlphaFoldDB" id="A0A803LPL2"/>
<dbReference type="RefSeq" id="XP_021738781.1">
    <property type="nucleotide sequence ID" value="XM_021883089.1"/>
</dbReference>
<dbReference type="GeneID" id="110705230"/>
<gene>
    <name evidence="1" type="primary">LOC110705230</name>
</gene>
<dbReference type="RefSeq" id="XP_021738779.1">
    <property type="nucleotide sequence ID" value="XM_021883087.1"/>
</dbReference>
<dbReference type="EnsemblPlants" id="AUR62016891-RA">
    <property type="protein sequence ID" value="AUR62016891-RA:cds"/>
    <property type="gene ID" value="AUR62016891"/>
</dbReference>